<sequence length="276" mass="30143">MMAHRNQPLRRSCTKRYHSTTAYAARRRPSAVRASSASGAQLPAALLFDCDGVLVETERDGHRPAFNKAFQEMGIDAVWDVDEYGELLKVGGGKERMTAYWNKVGWPESIGGDPERQQETVKALHKLKTEIFVGMIEAGELPLRPGIEPLVKEAVESGVTVAVCSTSNERAVTAVVRELLPEYFDKFTVFAGDVVPKKKPSPDIYLLASKELGIPADKCAVVEDSHIGCTAAKEAGMTCFVTKSVYTEDEDFSRADAIFGEATQFTVADMGAKVYA</sequence>
<reference evidence="3" key="1">
    <citation type="submission" date="2021-01" db="EMBL/GenBank/DDBJ databases">
        <authorList>
            <person name="Corre E."/>
            <person name="Pelletier E."/>
            <person name="Niang G."/>
            <person name="Scheremetjew M."/>
            <person name="Finn R."/>
            <person name="Kale V."/>
            <person name="Holt S."/>
            <person name="Cochrane G."/>
            <person name="Meng A."/>
            <person name="Brown T."/>
            <person name="Cohen L."/>
        </authorList>
    </citation>
    <scope>NUCLEOTIDE SEQUENCE</scope>
    <source>
        <strain evidence="3">RCC733</strain>
    </source>
</reference>
<name>A0A7S2BH08_9CHLO</name>
<dbReference type="Pfam" id="PF00702">
    <property type="entry name" value="Hydrolase"/>
    <property type="match status" value="1"/>
</dbReference>
<dbReference type="Gene3D" id="3.40.50.1000">
    <property type="entry name" value="HAD superfamily/HAD-like"/>
    <property type="match status" value="1"/>
</dbReference>
<accession>A0A7S2BH08</accession>
<dbReference type="InterPro" id="IPR044999">
    <property type="entry name" value="CbbY-like"/>
</dbReference>
<dbReference type="PANTHER" id="PTHR42896:SF2">
    <property type="entry name" value="CBBY-LIKE PROTEIN"/>
    <property type="match status" value="1"/>
</dbReference>
<dbReference type="InterPro" id="IPR006439">
    <property type="entry name" value="HAD-SF_hydro_IA"/>
</dbReference>
<keyword evidence="2" id="KW-0378">Hydrolase</keyword>
<dbReference type="EMBL" id="HBGR01013331">
    <property type="protein sequence ID" value="CAD9396394.1"/>
    <property type="molecule type" value="Transcribed_RNA"/>
</dbReference>
<keyword evidence="1" id="KW-0479">Metal-binding</keyword>
<dbReference type="InterPro" id="IPR023198">
    <property type="entry name" value="PGP-like_dom2"/>
</dbReference>
<evidence type="ECO:0000313" key="3">
    <source>
        <dbReference type="EMBL" id="CAD9396394.1"/>
    </source>
</evidence>
<dbReference type="PANTHER" id="PTHR42896">
    <property type="entry name" value="XYLULOSE-1,5-BISPHOSPHATE (XUBP) PHOSPHATASE"/>
    <property type="match status" value="1"/>
</dbReference>
<dbReference type="InterPro" id="IPR023214">
    <property type="entry name" value="HAD_sf"/>
</dbReference>
<dbReference type="FunFam" id="3.40.50.1000:FF:000036">
    <property type="entry name" value="HAD family hydrolase"/>
    <property type="match status" value="1"/>
</dbReference>
<protein>
    <submittedName>
        <fullName evidence="3">Uncharacterized protein</fullName>
    </submittedName>
</protein>
<dbReference type="GO" id="GO:0016787">
    <property type="term" value="F:hydrolase activity"/>
    <property type="evidence" value="ECO:0007669"/>
    <property type="project" value="UniProtKB-KW"/>
</dbReference>
<gene>
    <name evidence="3" type="ORF">PPRO1471_LOCUS8866</name>
</gene>
<dbReference type="InterPro" id="IPR036412">
    <property type="entry name" value="HAD-like_sf"/>
</dbReference>
<dbReference type="GO" id="GO:0046872">
    <property type="term" value="F:metal ion binding"/>
    <property type="evidence" value="ECO:0007669"/>
    <property type="project" value="UniProtKB-KW"/>
</dbReference>
<evidence type="ECO:0000256" key="2">
    <source>
        <dbReference type="ARBA" id="ARBA00022801"/>
    </source>
</evidence>
<dbReference type="SFLD" id="SFLDG01129">
    <property type="entry name" value="C1.5:_HAD__Beta-PGM__Phosphata"/>
    <property type="match status" value="1"/>
</dbReference>
<dbReference type="NCBIfam" id="TIGR01509">
    <property type="entry name" value="HAD-SF-IA-v3"/>
    <property type="match status" value="1"/>
</dbReference>
<dbReference type="Gene3D" id="1.10.150.240">
    <property type="entry name" value="Putative phosphatase, domain 2"/>
    <property type="match status" value="1"/>
</dbReference>
<organism evidence="3">
    <name type="scientific">Pycnococcus provasolii</name>
    <dbReference type="NCBI Taxonomy" id="41880"/>
    <lineage>
        <taxon>Eukaryota</taxon>
        <taxon>Viridiplantae</taxon>
        <taxon>Chlorophyta</taxon>
        <taxon>Pseudoscourfieldiophyceae</taxon>
        <taxon>Pseudoscourfieldiales</taxon>
        <taxon>Pycnococcaceae</taxon>
        <taxon>Pycnococcus</taxon>
    </lineage>
</organism>
<dbReference type="AlphaFoldDB" id="A0A7S2BH08"/>
<dbReference type="SFLD" id="SFLDS00003">
    <property type="entry name" value="Haloacid_Dehalogenase"/>
    <property type="match status" value="1"/>
</dbReference>
<dbReference type="SUPFAM" id="SSF56784">
    <property type="entry name" value="HAD-like"/>
    <property type="match status" value="1"/>
</dbReference>
<evidence type="ECO:0000256" key="1">
    <source>
        <dbReference type="ARBA" id="ARBA00022723"/>
    </source>
</evidence>
<proteinExistence type="predicted"/>